<proteinExistence type="predicted"/>
<keyword evidence="1 2" id="KW-0732">Signal</keyword>
<evidence type="ECO:0000259" key="3">
    <source>
        <dbReference type="Pfam" id="PF00496"/>
    </source>
</evidence>
<dbReference type="EMBL" id="CACRSN010000009">
    <property type="protein sequence ID" value="VYT12299.1"/>
    <property type="molecule type" value="Genomic_DNA"/>
</dbReference>
<evidence type="ECO:0000256" key="1">
    <source>
        <dbReference type="ARBA" id="ARBA00022729"/>
    </source>
</evidence>
<dbReference type="AlphaFoldDB" id="A0A6N2U4C9"/>
<evidence type="ECO:0000256" key="2">
    <source>
        <dbReference type="SAM" id="SignalP"/>
    </source>
</evidence>
<feature type="signal peptide" evidence="2">
    <location>
        <begin position="1"/>
        <end position="23"/>
    </location>
</feature>
<dbReference type="Gene3D" id="3.90.76.10">
    <property type="entry name" value="Dipeptide-binding Protein, Domain 1"/>
    <property type="match status" value="1"/>
</dbReference>
<accession>A0A6N2U4C9</accession>
<dbReference type="PIRSF" id="PIRSF002741">
    <property type="entry name" value="MppA"/>
    <property type="match status" value="1"/>
</dbReference>
<dbReference type="GO" id="GO:0042938">
    <property type="term" value="P:dipeptide transport"/>
    <property type="evidence" value="ECO:0007669"/>
    <property type="project" value="TreeGrafter"/>
</dbReference>
<organism evidence="4">
    <name type="scientific">Bifidobacterium breve</name>
    <dbReference type="NCBI Taxonomy" id="1685"/>
    <lineage>
        <taxon>Bacteria</taxon>
        <taxon>Bacillati</taxon>
        <taxon>Actinomycetota</taxon>
        <taxon>Actinomycetes</taxon>
        <taxon>Bifidobacteriales</taxon>
        <taxon>Bifidobacteriaceae</taxon>
        <taxon>Bifidobacterium</taxon>
    </lineage>
</organism>
<dbReference type="InterPro" id="IPR000914">
    <property type="entry name" value="SBP_5_dom"/>
</dbReference>
<dbReference type="PANTHER" id="PTHR30290">
    <property type="entry name" value="PERIPLASMIC BINDING COMPONENT OF ABC TRANSPORTER"/>
    <property type="match status" value="1"/>
</dbReference>
<dbReference type="GO" id="GO:1904680">
    <property type="term" value="F:peptide transmembrane transporter activity"/>
    <property type="evidence" value="ECO:0007669"/>
    <property type="project" value="TreeGrafter"/>
</dbReference>
<evidence type="ECO:0000313" key="4">
    <source>
        <dbReference type="EMBL" id="VYT12299.1"/>
    </source>
</evidence>
<feature type="chain" id="PRO_5038984325" evidence="2">
    <location>
        <begin position="24"/>
        <end position="550"/>
    </location>
</feature>
<dbReference type="Pfam" id="PF00496">
    <property type="entry name" value="SBP_bac_5"/>
    <property type="match status" value="1"/>
</dbReference>
<protein>
    <submittedName>
        <fullName evidence="4">Oligopeptide-binding protein OppA</fullName>
    </submittedName>
</protein>
<dbReference type="CDD" id="cd08509">
    <property type="entry name" value="PBP2_TmCBP_oligosaccharides_like"/>
    <property type="match status" value="1"/>
</dbReference>
<dbReference type="PANTHER" id="PTHR30290:SF38">
    <property type="entry name" value="D,D-DIPEPTIDE-BINDING PERIPLASMIC PROTEIN DDPA-RELATED"/>
    <property type="match status" value="1"/>
</dbReference>
<dbReference type="GO" id="GO:0030288">
    <property type="term" value="C:outer membrane-bounded periplasmic space"/>
    <property type="evidence" value="ECO:0007669"/>
    <property type="project" value="TreeGrafter"/>
</dbReference>
<feature type="domain" description="Solute-binding protein family 5" evidence="3">
    <location>
        <begin position="87"/>
        <end position="443"/>
    </location>
</feature>
<dbReference type="SUPFAM" id="SSF53850">
    <property type="entry name" value="Periplasmic binding protein-like II"/>
    <property type="match status" value="1"/>
</dbReference>
<gene>
    <name evidence="4" type="primary">oppA_2</name>
    <name evidence="4" type="ORF">BBLFYP81_01724</name>
</gene>
<name>A0A6N2U4C9_BIFBR</name>
<reference evidence="4" key="1">
    <citation type="submission" date="2019-11" db="EMBL/GenBank/DDBJ databases">
        <authorList>
            <person name="Feng L."/>
        </authorList>
    </citation>
    <scope>NUCLEOTIDE SEQUENCE</scope>
    <source>
        <strain evidence="4">BbreveLFYP81</strain>
    </source>
</reference>
<sequence>MRSKTIKRIAAATLAVATMIGVAACGGSNGSNGTEAASTSNQILYGGDAGSPTFVRNFNPFSSSRRQGINFMFEPLQVVNAIDGKATPFLATGGKIIDPQTIEYTIREGVKWSDGEDFTADDVVFTFNLVKENPALDTLGVWQHIDTIESTDSTVTFHLKEADIPAETIINQQLIVPEHIWKDVDDPVKWTNEDPVGTGPYVIDTFGPNQYTLKKNENYWQKDKVAVEKIVAPASNKQLDIVNKGYDWAYSFITDVDKTWVGANKQHNHYWFPPGGTVSLYPNLTKKPFDDVNFRKGLSYAINRDKIAKDAELGYVDGASQAGLLLPNWEDWVNEDIPNQGKVEQDTDKALEYFDKAGYTQKDGKLVDASGKQLELNITVPNGYTDWLRGMQSVQSQLGKLGITVKLTQPQPAAYTQAQNNGDFDLIVSSFGGTGSLYQDFNNLLNSEFATPVGTSTSANFERYKSDEADQLLAQLRAAADEDEQKEIVDQLQQIVYDEVPVVTMFYGGLWGLYSDKNFTGWPSEDNPYAPPTTWNSSMLLVVTNLKKAN</sequence>
<dbReference type="Gene3D" id="3.40.190.10">
    <property type="entry name" value="Periplasmic binding protein-like II"/>
    <property type="match status" value="1"/>
</dbReference>
<dbReference type="Gene3D" id="3.10.105.10">
    <property type="entry name" value="Dipeptide-binding Protein, Domain 3"/>
    <property type="match status" value="1"/>
</dbReference>
<dbReference type="InterPro" id="IPR039424">
    <property type="entry name" value="SBP_5"/>
</dbReference>
<dbReference type="RefSeq" id="WP_421727393.1">
    <property type="nucleotide sequence ID" value="NZ_CACRSN010000009.1"/>
</dbReference>
<dbReference type="InterPro" id="IPR030678">
    <property type="entry name" value="Peptide/Ni-bd"/>
</dbReference>
<dbReference type="PROSITE" id="PS51257">
    <property type="entry name" value="PROKAR_LIPOPROTEIN"/>
    <property type="match status" value="1"/>
</dbReference>
<dbReference type="GO" id="GO:0043190">
    <property type="term" value="C:ATP-binding cassette (ABC) transporter complex"/>
    <property type="evidence" value="ECO:0007669"/>
    <property type="project" value="InterPro"/>
</dbReference>